<comment type="catalytic activity">
    <reaction evidence="10">
        <text>ATP + H2O = ADP + phosphate + H(+)</text>
        <dbReference type="Rhea" id="RHEA:13065"/>
        <dbReference type="ChEBI" id="CHEBI:15377"/>
        <dbReference type="ChEBI" id="CHEBI:15378"/>
        <dbReference type="ChEBI" id="CHEBI:30616"/>
        <dbReference type="ChEBI" id="CHEBI:43474"/>
        <dbReference type="ChEBI" id="CHEBI:456216"/>
        <dbReference type="EC" id="5.6.2.4"/>
    </reaction>
</comment>
<dbReference type="InterPro" id="IPR027417">
    <property type="entry name" value="P-loop_NTPase"/>
</dbReference>
<dbReference type="EC" id="5.6.2.4" evidence="9"/>
<dbReference type="Pfam" id="PF13361">
    <property type="entry name" value="UvrD_C"/>
    <property type="match status" value="1"/>
</dbReference>
<evidence type="ECO:0000256" key="1">
    <source>
        <dbReference type="ARBA" id="ARBA00009922"/>
    </source>
</evidence>
<gene>
    <name evidence="14" type="ORF">A3B35_01705</name>
</gene>
<dbReference type="STRING" id="1798515.A3B35_01705"/>
<keyword evidence="3 11" id="KW-0378">Hydrolase</keyword>
<dbReference type="GO" id="GO:0000725">
    <property type="term" value="P:recombinational repair"/>
    <property type="evidence" value="ECO:0007669"/>
    <property type="project" value="TreeGrafter"/>
</dbReference>
<dbReference type="InterPro" id="IPR014017">
    <property type="entry name" value="DNA_helicase_UvrD-like_C"/>
</dbReference>
<comment type="caution">
    <text evidence="14">The sequence shown here is derived from an EMBL/GenBank/DDBJ whole genome shotgun (WGS) entry which is preliminary data.</text>
</comment>
<dbReference type="GO" id="GO:0005524">
    <property type="term" value="F:ATP binding"/>
    <property type="evidence" value="ECO:0007669"/>
    <property type="project" value="UniProtKB-UniRule"/>
</dbReference>
<dbReference type="InterPro" id="IPR000212">
    <property type="entry name" value="DNA_helicase_UvrD/REP"/>
</dbReference>
<evidence type="ECO:0000256" key="7">
    <source>
        <dbReference type="ARBA" id="ARBA00023235"/>
    </source>
</evidence>
<evidence type="ECO:0000313" key="15">
    <source>
        <dbReference type="Proteomes" id="UP000177215"/>
    </source>
</evidence>
<evidence type="ECO:0000256" key="8">
    <source>
        <dbReference type="ARBA" id="ARBA00034617"/>
    </source>
</evidence>
<organism evidence="14 15">
    <name type="scientific">Candidatus Kaiserbacteria bacterium RIFCSPLOWO2_01_FULL_54_24</name>
    <dbReference type="NCBI Taxonomy" id="1798515"/>
    <lineage>
        <taxon>Bacteria</taxon>
        <taxon>Candidatus Kaiseribacteriota</taxon>
    </lineage>
</organism>
<dbReference type="GO" id="GO:0033202">
    <property type="term" value="C:DNA helicase complex"/>
    <property type="evidence" value="ECO:0007669"/>
    <property type="project" value="TreeGrafter"/>
</dbReference>
<dbReference type="CDD" id="cd18807">
    <property type="entry name" value="SF1_C_UvrD"/>
    <property type="match status" value="1"/>
</dbReference>
<evidence type="ECO:0000256" key="4">
    <source>
        <dbReference type="ARBA" id="ARBA00022806"/>
    </source>
</evidence>
<dbReference type="PANTHER" id="PTHR11070:SF2">
    <property type="entry name" value="ATP-DEPENDENT DNA HELICASE SRS2"/>
    <property type="match status" value="1"/>
</dbReference>
<feature type="domain" description="UvrD-like helicase ATP-binding" evidence="12">
    <location>
        <begin position="8"/>
        <end position="284"/>
    </location>
</feature>
<keyword evidence="7" id="KW-0413">Isomerase</keyword>
<dbReference type="EMBL" id="MFMC01000014">
    <property type="protein sequence ID" value="OGG77508.1"/>
    <property type="molecule type" value="Genomic_DNA"/>
</dbReference>
<dbReference type="PROSITE" id="PS51198">
    <property type="entry name" value="UVRD_HELICASE_ATP_BIND"/>
    <property type="match status" value="1"/>
</dbReference>
<evidence type="ECO:0000256" key="5">
    <source>
        <dbReference type="ARBA" id="ARBA00022840"/>
    </source>
</evidence>
<keyword evidence="5 11" id="KW-0067">ATP-binding</keyword>
<keyword evidence="2 11" id="KW-0547">Nucleotide-binding</keyword>
<comment type="catalytic activity">
    <reaction evidence="8">
        <text>Couples ATP hydrolysis with the unwinding of duplex DNA by translocating in the 3'-5' direction.</text>
        <dbReference type="EC" id="5.6.2.4"/>
    </reaction>
</comment>
<dbReference type="Pfam" id="PF00580">
    <property type="entry name" value="UvrD-helicase"/>
    <property type="match status" value="1"/>
</dbReference>
<evidence type="ECO:0000256" key="2">
    <source>
        <dbReference type="ARBA" id="ARBA00022741"/>
    </source>
</evidence>
<dbReference type="Gene3D" id="1.10.486.10">
    <property type="entry name" value="PCRA, domain 4"/>
    <property type="match status" value="1"/>
</dbReference>
<evidence type="ECO:0000259" key="13">
    <source>
        <dbReference type="PROSITE" id="PS51217"/>
    </source>
</evidence>
<feature type="binding site" evidence="11">
    <location>
        <begin position="29"/>
        <end position="36"/>
    </location>
    <ligand>
        <name>ATP</name>
        <dbReference type="ChEBI" id="CHEBI:30616"/>
    </ligand>
</feature>
<reference evidence="14 15" key="1">
    <citation type="journal article" date="2016" name="Nat. Commun.">
        <title>Thousands of microbial genomes shed light on interconnected biogeochemical processes in an aquifer system.</title>
        <authorList>
            <person name="Anantharaman K."/>
            <person name="Brown C.T."/>
            <person name="Hug L.A."/>
            <person name="Sharon I."/>
            <person name="Castelle C.J."/>
            <person name="Probst A.J."/>
            <person name="Thomas B.C."/>
            <person name="Singh A."/>
            <person name="Wilkins M.J."/>
            <person name="Karaoz U."/>
            <person name="Brodie E.L."/>
            <person name="Williams K.H."/>
            <person name="Hubbard S.S."/>
            <person name="Banfield J.F."/>
        </authorList>
    </citation>
    <scope>NUCLEOTIDE SEQUENCE [LARGE SCALE GENOMIC DNA]</scope>
</reference>
<dbReference type="Gene3D" id="1.10.10.160">
    <property type="match status" value="1"/>
</dbReference>
<evidence type="ECO:0000313" key="14">
    <source>
        <dbReference type="EMBL" id="OGG77508.1"/>
    </source>
</evidence>
<comment type="similarity">
    <text evidence="1">Belongs to the helicase family. UvrD subfamily.</text>
</comment>
<dbReference type="GO" id="GO:0005829">
    <property type="term" value="C:cytosol"/>
    <property type="evidence" value="ECO:0007669"/>
    <property type="project" value="TreeGrafter"/>
</dbReference>
<evidence type="ECO:0000256" key="10">
    <source>
        <dbReference type="ARBA" id="ARBA00048988"/>
    </source>
</evidence>
<dbReference type="GO" id="GO:0016887">
    <property type="term" value="F:ATP hydrolysis activity"/>
    <property type="evidence" value="ECO:0007669"/>
    <property type="project" value="RHEA"/>
</dbReference>
<dbReference type="InterPro" id="IPR014016">
    <property type="entry name" value="UvrD-like_ATP-bd"/>
</dbReference>
<dbReference type="Gene3D" id="3.40.50.300">
    <property type="entry name" value="P-loop containing nucleotide triphosphate hydrolases"/>
    <property type="match status" value="2"/>
</dbReference>
<dbReference type="PANTHER" id="PTHR11070">
    <property type="entry name" value="UVRD / RECB / PCRA DNA HELICASE FAMILY MEMBER"/>
    <property type="match status" value="1"/>
</dbReference>
<dbReference type="AlphaFoldDB" id="A0A1F6EV50"/>
<dbReference type="CDD" id="cd17932">
    <property type="entry name" value="DEXQc_UvrD"/>
    <property type="match status" value="1"/>
</dbReference>
<proteinExistence type="inferred from homology"/>
<dbReference type="Proteomes" id="UP000177215">
    <property type="component" value="Unassembled WGS sequence"/>
</dbReference>
<evidence type="ECO:0000256" key="6">
    <source>
        <dbReference type="ARBA" id="ARBA00023125"/>
    </source>
</evidence>
<keyword evidence="4 11" id="KW-0347">Helicase</keyword>
<keyword evidence="6" id="KW-0238">DNA-binding</keyword>
<protein>
    <recommendedName>
        <fullName evidence="9">DNA 3'-5' helicase</fullName>
        <ecNumber evidence="9">5.6.2.4</ecNumber>
    </recommendedName>
</protein>
<accession>A0A1F6EV50</accession>
<evidence type="ECO:0000256" key="3">
    <source>
        <dbReference type="ARBA" id="ARBA00022801"/>
    </source>
</evidence>
<dbReference type="PROSITE" id="PS51217">
    <property type="entry name" value="UVRD_HELICASE_CTER"/>
    <property type="match status" value="1"/>
</dbReference>
<dbReference type="InterPro" id="IPR013986">
    <property type="entry name" value="DExx_box_DNA_helicase_dom_sf"/>
</dbReference>
<evidence type="ECO:0000259" key="12">
    <source>
        <dbReference type="PROSITE" id="PS51198"/>
    </source>
</evidence>
<dbReference type="GO" id="GO:0043138">
    <property type="term" value="F:3'-5' DNA helicase activity"/>
    <property type="evidence" value="ECO:0007669"/>
    <property type="project" value="UniProtKB-EC"/>
</dbReference>
<dbReference type="SUPFAM" id="SSF52540">
    <property type="entry name" value="P-loop containing nucleoside triphosphate hydrolases"/>
    <property type="match status" value="1"/>
</dbReference>
<dbReference type="GO" id="GO:0003677">
    <property type="term" value="F:DNA binding"/>
    <property type="evidence" value="ECO:0007669"/>
    <property type="project" value="UniProtKB-KW"/>
</dbReference>
<sequence>MDTKKHLHGLNQAQKEAVLHTEGPLLIIAGAGAGKTKTITHRIAHLIERGIPGSSILAVTFTNKAAGEMQGRVRALLGNRGGFPLVATFHSLGVRLLREFHKEAGVERGFSIWDRDDSLRAVKQELKRLETEEWTPRQILGDISREKGGGRSLREYRELAGTRREQAVALVWERYEQVLTAESGLDFDDLIIRTLSLLKNSPKVLTLLQNRWHYITVDEYQDTSAAQYELIKLLSGERANLCVVGDLDQCIYTWRQAEIENLLSFERVFPNAKVVRLEQNYRSTRTILAAANAVIEKNRNRIPKTLFTEGETGDPITVHAALDERYEAWFVAEQASALIERGVPAHEIAVLYRENAQSRVLEEALLHTGLPYRVLGTRFFERKEVKDVLSYLRAAVNPKSKNDLARIVGVPPRGIGKITLEKMLSGQPLGAASMKVAAFLDTLAKIRHAVHTLPASDAVRFCIEASGIQKMYQGKSEEDVERLLNVRELANLATKYEHDEPPTGIERLLEEAALQSEQDELMVRADKGGISLMTVHAAKGLEFDAVFVVGLEQGLFPSMRANDISGPERDPEEERRLFYVALTRARKHLFLSYAHERAKYGSRESTVPSEFLSDIDVRLTADPDGREPRKKKRGLLDDYYEIR</sequence>
<evidence type="ECO:0000256" key="9">
    <source>
        <dbReference type="ARBA" id="ARBA00034808"/>
    </source>
</evidence>
<feature type="domain" description="UvrD-like helicase C-terminal" evidence="13">
    <location>
        <begin position="285"/>
        <end position="540"/>
    </location>
</feature>
<evidence type="ECO:0000256" key="11">
    <source>
        <dbReference type="PROSITE-ProRule" id="PRU00560"/>
    </source>
</evidence>
<name>A0A1F6EV50_9BACT</name>